<proteinExistence type="predicted"/>
<protein>
    <submittedName>
        <fullName evidence="1">Putative secreted protein</fullName>
    </submittedName>
</protein>
<dbReference type="AlphaFoldDB" id="A0A2M4D7U9"/>
<accession>A0A2M4D7U9</accession>
<reference evidence="1" key="1">
    <citation type="submission" date="2018-01" db="EMBL/GenBank/DDBJ databases">
        <title>An insight into the sialome of Amazonian anophelines.</title>
        <authorList>
            <person name="Ribeiro J.M."/>
            <person name="Scarpassa V."/>
            <person name="Calvo E."/>
        </authorList>
    </citation>
    <scope>NUCLEOTIDE SEQUENCE</scope>
</reference>
<sequence length="90" mass="9642">MTLSSVVTFTWYVSSTISSAFCQLLMSSWDRCATRSCTSTATLDRAAMAAHGFDTQTHGFLVSSGCKCPSGHRKLYSDELASAGNPPNPK</sequence>
<dbReference type="EMBL" id="GGFL01009476">
    <property type="protein sequence ID" value="MBW73654.1"/>
    <property type="molecule type" value="Transcribed_RNA"/>
</dbReference>
<evidence type="ECO:0000313" key="1">
    <source>
        <dbReference type="EMBL" id="MBW73654.1"/>
    </source>
</evidence>
<name>A0A2M4D7U9_ANODA</name>
<organism evidence="1">
    <name type="scientific">Anopheles darlingi</name>
    <name type="common">Mosquito</name>
    <dbReference type="NCBI Taxonomy" id="43151"/>
    <lineage>
        <taxon>Eukaryota</taxon>
        <taxon>Metazoa</taxon>
        <taxon>Ecdysozoa</taxon>
        <taxon>Arthropoda</taxon>
        <taxon>Hexapoda</taxon>
        <taxon>Insecta</taxon>
        <taxon>Pterygota</taxon>
        <taxon>Neoptera</taxon>
        <taxon>Endopterygota</taxon>
        <taxon>Diptera</taxon>
        <taxon>Nematocera</taxon>
        <taxon>Culicoidea</taxon>
        <taxon>Culicidae</taxon>
        <taxon>Anophelinae</taxon>
        <taxon>Anopheles</taxon>
    </lineage>
</organism>